<proteinExistence type="predicted"/>
<dbReference type="AlphaFoldDB" id="A0A9P6DGW5"/>
<evidence type="ECO:0000313" key="4">
    <source>
        <dbReference type="Proteomes" id="UP000807025"/>
    </source>
</evidence>
<feature type="domain" description="G" evidence="2">
    <location>
        <begin position="17"/>
        <end position="91"/>
    </location>
</feature>
<accession>A0A9P6DGW5</accession>
<dbReference type="EMBL" id="MU154551">
    <property type="protein sequence ID" value="KAF9496553.1"/>
    <property type="molecule type" value="Genomic_DNA"/>
</dbReference>
<evidence type="ECO:0000313" key="3">
    <source>
        <dbReference type="EMBL" id="KAF9496553.1"/>
    </source>
</evidence>
<comment type="caution">
    <text evidence="3">The sequence shown here is derived from an EMBL/GenBank/DDBJ whole genome shotgun (WGS) entry which is preliminary data.</text>
</comment>
<dbReference type="InterPro" id="IPR006073">
    <property type="entry name" value="GTP-bd"/>
</dbReference>
<name>A0A9P6DGW5_PLEER</name>
<evidence type="ECO:0000256" key="1">
    <source>
        <dbReference type="SAM" id="Coils"/>
    </source>
</evidence>
<evidence type="ECO:0000259" key="2">
    <source>
        <dbReference type="Pfam" id="PF01926"/>
    </source>
</evidence>
<reference evidence="3" key="1">
    <citation type="submission" date="2020-11" db="EMBL/GenBank/DDBJ databases">
        <authorList>
            <consortium name="DOE Joint Genome Institute"/>
            <person name="Ahrendt S."/>
            <person name="Riley R."/>
            <person name="Andreopoulos W."/>
            <person name="Labutti K."/>
            <person name="Pangilinan J."/>
            <person name="Ruiz-Duenas F.J."/>
            <person name="Barrasa J.M."/>
            <person name="Sanchez-Garcia M."/>
            <person name="Camarero S."/>
            <person name="Miyauchi S."/>
            <person name="Serrano A."/>
            <person name="Linde D."/>
            <person name="Babiker R."/>
            <person name="Drula E."/>
            <person name="Ayuso-Fernandez I."/>
            <person name="Pacheco R."/>
            <person name="Padilla G."/>
            <person name="Ferreira P."/>
            <person name="Barriuso J."/>
            <person name="Kellner H."/>
            <person name="Castanera R."/>
            <person name="Alfaro M."/>
            <person name="Ramirez L."/>
            <person name="Pisabarro A.G."/>
            <person name="Kuo A."/>
            <person name="Tritt A."/>
            <person name="Lipzen A."/>
            <person name="He G."/>
            <person name="Yan M."/>
            <person name="Ng V."/>
            <person name="Cullen D."/>
            <person name="Martin F."/>
            <person name="Rosso M.-N."/>
            <person name="Henrissat B."/>
            <person name="Hibbett D."/>
            <person name="Martinez A.T."/>
            <person name="Grigoriev I.V."/>
        </authorList>
    </citation>
    <scope>NUCLEOTIDE SEQUENCE</scope>
    <source>
        <strain evidence="3">ATCC 90797</strain>
    </source>
</reference>
<feature type="coiled-coil region" evidence="1">
    <location>
        <begin position="225"/>
        <end position="310"/>
    </location>
</feature>
<keyword evidence="1" id="KW-0175">Coiled coil</keyword>
<dbReference type="Gene3D" id="3.40.50.300">
    <property type="entry name" value="P-loop containing nucleotide triphosphate hydrolases"/>
    <property type="match status" value="1"/>
</dbReference>
<dbReference type="InterPro" id="IPR027417">
    <property type="entry name" value="P-loop_NTPase"/>
</dbReference>
<organism evidence="3 4">
    <name type="scientific">Pleurotus eryngii</name>
    <name type="common">Boletus of the steppes</name>
    <dbReference type="NCBI Taxonomy" id="5323"/>
    <lineage>
        <taxon>Eukaryota</taxon>
        <taxon>Fungi</taxon>
        <taxon>Dikarya</taxon>
        <taxon>Basidiomycota</taxon>
        <taxon>Agaricomycotina</taxon>
        <taxon>Agaricomycetes</taxon>
        <taxon>Agaricomycetidae</taxon>
        <taxon>Agaricales</taxon>
        <taxon>Pleurotineae</taxon>
        <taxon>Pleurotaceae</taxon>
        <taxon>Pleurotus</taxon>
    </lineage>
</organism>
<dbReference type="Proteomes" id="UP000807025">
    <property type="component" value="Unassembled WGS sequence"/>
</dbReference>
<dbReference type="OrthoDB" id="8954335at2759"/>
<dbReference type="SUPFAM" id="SSF52540">
    <property type="entry name" value="P-loop containing nucleoside triphosphate hydrolases"/>
    <property type="match status" value="1"/>
</dbReference>
<sequence length="362" mass="40596">MQRSHIDAVVDAPDVIIAIMGATGSGKTTFANMASGDNLAVGRDLESCTSVVQMCKPFGLDGRRMVLVDTPGFDDTRTSDTDVLAMIAAFLTTTYEEGKLLAGVIYMHRISDIRMGGLSVRNFRLLRRLCGEKTLKNLAIVTNMWGEVSPSVGEAREAELASRENFFKPALDKGATLLRHTHTFDSAANILRHFICSKPLPLQIQDEMVDQCMDLPETAAGVELHSELQALVRKHEQEIRTLRAEMNEALRLKENELRDELRTEIHQLQGESSRFRRDAQEMASKYELEKNRLESQIRESADAARREQAKLTSEYGGMLSEFEKKMQEGAPAWEVVELRMKILTLEKQMADMRPDNGGCTIC</sequence>
<gene>
    <name evidence="3" type="ORF">BDN71DRAFT_1415402</name>
</gene>
<keyword evidence="4" id="KW-1185">Reference proteome</keyword>
<dbReference type="Pfam" id="PF01926">
    <property type="entry name" value="MMR_HSR1"/>
    <property type="match status" value="1"/>
</dbReference>
<protein>
    <recommendedName>
        <fullName evidence="2">G domain-containing protein</fullName>
    </recommendedName>
</protein>
<dbReference type="GO" id="GO:0005525">
    <property type="term" value="F:GTP binding"/>
    <property type="evidence" value="ECO:0007669"/>
    <property type="project" value="InterPro"/>
</dbReference>